<protein>
    <recommendedName>
        <fullName evidence="5">Sirohydrochlorin cobaltochelatase</fullName>
    </recommendedName>
</protein>
<accession>A0AAX2AJ07</accession>
<evidence type="ECO:0000313" key="4">
    <source>
        <dbReference type="Proteomes" id="UP000290092"/>
    </source>
</evidence>
<dbReference type="AlphaFoldDB" id="A0AAX2AJ07"/>
<dbReference type="Gene3D" id="3.40.50.1400">
    <property type="match status" value="1"/>
</dbReference>
<dbReference type="GO" id="GO:0046872">
    <property type="term" value="F:metal ion binding"/>
    <property type="evidence" value="ECO:0007669"/>
    <property type="project" value="UniProtKB-KW"/>
</dbReference>
<evidence type="ECO:0008006" key="5">
    <source>
        <dbReference type="Google" id="ProtNLM"/>
    </source>
</evidence>
<dbReference type="RefSeq" id="WP_114841909.1">
    <property type="nucleotide sequence ID" value="NZ_CP031219.1"/>
</dbReference>
<evidence type="ECO:0000256" key="1">
    <source>
        <dbReference type="ARBA" id="ARBA00022723"/>
    </source>
</evidence>
<dbReference type="InterPro" id="IPR002762">
    <property type="entry name" value="CbiX-like"/>
</dbReference>
<dbReference type="EMBL" id="NXID01000004">
    <property type="protein sequence ID" value="RXK16739.1"/>
    <property type="molecule type" value="Genomic_DNA"/>
</dbReference>
<keyword evidence="4" id="KW-1185">Reference proteome</keyword>
<dbReference type="PANTHER" id="PTHR33542:SF3">
    <property type="entry name" value="SIROHYDROCHLORIN FERROCHELATASE, CHLOROPLASTIC"/>
    <property type="match status" value="1"/>
</dbReference>
<reference evidence="3 4" key="1">
    <citation type="submission" date="2017-09" db="EMBL/GenBank/DDBJ databases">
        <title>Genomics of the genus Arcobacter.</title>
        <authorList>
            <person name="Perez-Cataluna A."/>
            <person name="Figueras M.J."/>
            <person name="Salas-Masso N."/>
        </authorList>
    </citation>
    <scope>NUCLEOTIDE SEQUENCE [LARGE SCALE GENOMIC DNA]</scope>
    <source>
        <strain evidence="3 4">CECT 7386</strain>
    </source>
</reference>
<keyword evidence="1" id="KW-0479">Metal-binding</keyword>
<dbReference type="SUPFAM" id="SSF53800">
    <property type="entry name" value="Chelatase"/>
    <property type="match status" value="1"/>
</dbReference>
<keyword evidence="2" id="KW-0456">Lyase</keyword>
<organism evidence="3 4">
    <name type="scientific">Malaciobacter mytili LMG 24559</name>
    <dbReference type="NCBI Taxonomy" id="1032238"/>
    <lineage>
        <taxon>Bacteria</taxon>
        <taxon>Pseudomonadati</taxon>
        <taxon>Campylobacterota</taxon>
        <taxon>Epsilonproteobacteria</taxon>
        <taxon>Campylobacterales</taxon>
        <taxon>Arcobacteraceae</taxon>
        <taxon>Malaciobacter</taxon>
    </lineage>
</organism>
<dbReference type="CDD" id="cd03416">
    <property type="entry name" value="CbiX_SirB_N"/>
    <property type="match status" value="1"/>
</dbReference>
<evidence type="ECO:0000313" key="3">
    <source>
        <dbReference type="EMBL" id="RXK16739.1"/>
    </source>
</evidence>
<name>A0AAX2AJ07_9BACT</name>
<dbReference type="Pfam" id="PF01903">
    <property type="entry name" value="CbiX"/>
    <property type="match status" value="1"/>
</dbReference>
<dbReference type="Proteomes" id="UP000290092">
    <property type="component" value="Unassembled WGS sequence"/>
</dbReference>
<sequence>MTTLIIVAHGSKLESSNMEVIELVKNIKKENNSLHITYAFLELSKPSLLEEIEEQIKTGAKEIKVFPYFLAAGKHVKSDIPNIIEQSRVNYPNIKFELLPHLGICKGISSLILSNILEKDI</sequence>
<dbReference type="GO" id="GO:0016829">
    <property type="term" value="F:lyase activity"/>
    <property type="evidence" value="ECO:0007669"/>
    <property type="project" value="UniProtKB-KW"/>
</dbReference>
<comment type="caution">
    <text evidence="3">The sequence shown here is derived from an EMBL/GenBank/DDBJ whole genome shotgun (WGS) entry which is preliminary data.</text>
</comment>
<dbReference type="InterPro" id="IPR050963">
    <property type="entry name" value="Sirohydro_Cobaltochel/CbiX"/>
</dbReference>
<dbReference type="KEGG" id="amyt:AMYT_1480"/>
<proteinExistence type="predicted"/>
<evidence type="ECO:0000256" key="2">
    <source>
        <dbReference type="ARBA" id="ARBA00023239"/>
    </source>
</evidence>
<dbReference type="PANTHER" id="PTHR33542">
    <property type="entry name" value="SIROHYDROCHLORIN FERROCHELATASE, CHLOROPLASTIC"/>
    <property type="match status" value="1"/>
</dbReference>
<gene>
    <name evidence="3" type="ORF">CP985_02035</name>
</gene>